<evidence type="ECO:0000313" key="8">
    <source>
        <dbReference type="EMBL" id="KKJ01257.1"/>
    </source>
</evidence>
<evidence type="ECO:0000256" key="1">
    <source>
        <dbReference type="ARBA" id="ARBA00004141"/>
    </source>
</evidence>
<evidence type="ECO:0000256" key="6">
    <source>
        <dbReference type="RuleBase" id="RU363032"/>
    </source>
</evidence>
<comment type="subcellular location">
    <subcellularLocation>
        <location evidence="6">Cell membrane</location>
        <topology evidence="6">Multi-pass membrane protein</topology>
    </subcellularLocation>
    <subcellularLocation>
        <location evidence="1">Membrane</location>
        <topology evidence="1">Multi-pass membrane protein</topology>
    </subcellularLocation>
</comment>
<dbReference type="GO" id="GO:0031460">
    <property type="term" value="P:glycine betaine transport"/>
    <property type="evidence" value="ECO:0007669"/>
    <property type="project" value="TreeGrafter"/>
</dbReference>
<dbReference type="InterPro" id="IPR035906">
    <property type="entry name" value="MetI-like_sf"/>
</dbReference>
<dbReference type="Gene3D" id="1.10.3720.10">
    <property type="entry name" value="MetI-like"/>
    <property type="match status" value="1"/>
</dbReference>
<feature type="transmembrane region" description="Helical" evidence="6">
    <location>
        <begin position="176"/>
        <end position="197"/>
    </location>
</feature>
<organism evidence="8 9">
    <name type="scientific">Prochlorothrix hollandica PCC 9006 = CALU 1027</name>
    <dbReference type="NCBI Taxonomy" id="317619"/>
    <lineage>
        <taxon>Bacteria</taxon>
        <taxon>Bacillati</taxon>
        <taxon>Cyanobacteriota</taxon>
        <taxon>Cyanophyceae</taxon>
        <taxon>Prochlorotrichales</taxon>
        <taxon>Prochlorotrichaceae</taxon>
        <taxon>Prochlorothrix</taxon>
    </lineage>
</organism>
<feature type="transmembrane region" description="Helical" evidence="6">
    <location>
        <begin position="129"/>
        <end position="156"/>
    </location>
</feature>
<dbReference type="PANTHER" id="PTHR30177:SF4">
    <property type="entry name" value="OSMOPROTECTANT IMPORT PERMEASE PROTEIN OSMW"/>
    <property type="match status" value="1"/>
</dbReference>
<dbReference type="RefSeq" id="WP_026099760.1">
    <property type="nucleotide sequence ID" value="NZ_KB235941.1"/>
</dbReference>
<dbReference type="eggNOG" id="COG1174">
    <property type="taxonomic scope" value="Bacteria"/>
</dbReference>
<protein>
    <submittedName>
        <fullName evidence="8">ABC transporter permease</fullName>
    </submittedName>
</protein>
<proteinExistence type="inferred from homology"/>
<dbReference type="EMBL" id="AJTX02000002">
    <property type="protein sequence ID" value="KKJ01257.1"/>
    <property type="molecule type" value="Genomic_DNA"/>
</dbReference>
<keyword evidence="2 6" id="KW-0813">Transport</keyword>
<keyword evidence="4 6" id="KW-1133">Transmembrane helix</keyword>
<feature type="transmembrane region" description="Helical" evidence="6">
    <location>
        <begin position="48"/>
        <end position="69"/>
    </location>
</feature>
<dbReference type="STRING" id="317619.GCA_000332315_03679"/>
<keyword evidence="5 6" id="KW-0472">Membrane</keyword>
<dbReference type="CDD" id="cd06261">
    <property type="entry name" value="TM_PBP2"/>
    <property type="match status" value="1"/>
</dbReference>
<feature type="transmembrane region" description="Helical" evidence="6">
    <location>
        <begin position="20"/>
        <end position="41"/>
    </location>
</feature>
<evidence type="ECO:0000256" key="2">
    <source>
        <dbReference type="ARBA" id="ARBA00022448"/>
    </source>
</evidence>
<dbReference type="SUPFAM" id="SSF161098">
    <property type="entry name" value="MetI-like"/>
    <property type="match status" value="1"/>
</dbReference>
<dbReference type="AlphaFoldDB" id="A0A0M2Q3T4"/>
<dbReference type="InterPro" id="IPR051204">
    <property type="entry name" value="ABC_transp_perm/SBD"/>
</dbReference>
<name>A0A0M2Q3T4_PROHO</name>
<comment type="caution">
    <text evidence="8">The sequence shown here is derived from an EMBL/GenBank/DDBJ whole genome shotgun (WGS) entry which is preliminary data.</text>
</comment>
<gene>
    <name evidence="8" type="ORF">PROH_02490</name>
</gene>
<dbReference type="Pfam" id="PF00528">
    <property type="entry name" value="BPD_transp_1"/>
    <property type="match status" value="1"/>
</dbReference>
<accession>A0A0M2Q3T4</accession>
<keyword evidence="9" id="KW-1185">Reference proteome</keyword>
<reference evidence="8" key="1">
    <citation type="submission" date="2012-04" db="EMBL/GenBank/DDBJ databases">
        <authorList>
            <person name="Borisov I.G."/>
            <person name="Ivanikova N.V."/>
            <person name="Pinevich A.V."/>
        </authorList>
    </citation>
    <scope>NUCLEOTIDE SEQUENCE</scope>
    <source>
        <strain evidence="8">CALU 1027</strain>
    </source>
</reference>
<dbReference type="OrthoDB" id="9801163at2"/>
<dbReference type="GO" id="GO:0055085">
    <property type="term" value="P:transmembrane transport"/>
    <property type="evidence" value="ECO:0007669"/>
    <property type="project" value="InterPro"/>
</dbReference>
<feature type="domain" description="ABC transmembrane type-1" evidence="7">
    <location>
        <begin position="15"/>
        <end position="194"/>
    </location>
</feature>
<evidence type="ECO:0000259" key="7">
    <source>
        <dbReference type="PROSITE" id="PS50928"/>
    </source>
</evidence>
<sequence length="205" mass="22041">MLYLVNHLPEVGQLLLQHLTMTGLTLAIAITIALPLTLVIYQIPWLRIPILGILGIIYTIPSLALIILLVPLLGLNATTVIAAMVLYIQGILVRNILTGLESIDPTILDAAEAMGMNGWQRWWWVQLPLALPLCVAGVRLGAVVTLAIATLGAKFNGGGLGRLLFDGIQTNRYDKIWAGSIAVALVAWAINGALLGLEQRLKAQS</sequence>
<evidence type="ECO:0000256" key="3">
    <source>
        <dbReference type="ARBA" id="ARBA00022692"/>
    </source>
</evidence>
<dbReference type="InterPro" id="IPR000515">
    <property type="entry name" value="MetI-like"/>
</dbReference>
<evidence type="ECO:0000313" key="9">
    <source>
        <dbReference type="Proteomes" id="UP000034681"/>
    </source>
</evidence>
<dbReference type="GO" id="GO:0005886">
    <property type="term" value="C:plasma membrane"/>
    <property type="evidence" value="ECO:0007669"/>
    <property type="project" value="UniProtKB-SubCell"/>
</dbReference>
<keyword evidence="3 6" id="KW-0812">Transmembrane</keyword>
<comment type="similarity">
    <text evidence="6">Belongs to the binding-protein-dependent transport system permease family.</text>
</comment>
<dbReference type="Proteomes" id="UP000034681">
    <property type="component" value="Unassembled WGS sequence"/>
</dbReference>
<dbReference type="PANTHER" id="PTHR30177">
    <property type="entry name" value="GLYCINE BETAINE/L-PROLINE TRANSPORT SYSTEM PERMEASE PROTEIN PROW"/>
    <property type="match status" value="1"/>
</dbReference>
<dbReference type="PROSITE" id="PS50928">
    <property type="entry name" value="ABC_TM1"/>
    <property type="match status" value="1"/>
</dbReference>
<evidence type="ECO:0000256" key="5">
    <source>
        <dbReference type="ARBA" id="ARBA00023136"/>
    </source>
</evidence>
<feature type="transmembrane region" description="Helical" evidence="6">
    <location>
        <begin position="75"/>
        <end position="93"/>
    </location>
</feature>
<evidence type="ECO:0000256" key="4">
    <source>
        <dbReference type="ARBA" id="ARBA00022989"/>
    </source>
</evidence>